<keyword evidence="3" id="KW-1185">Reference proteome</keyword>
<dbReference type="SMART" id="SM00479">
    <property type="entry name" value="EXOIII"/>
    <property type="match status" value="1"/>
</dbReference>
<sequence length="369" mass="44291">MKYLFLDMEWNQLNNQFNASEDEILEISAICAGEDFKNEKTFYKIVKPEHIKDVNKRILTFLKLGENVLACALPIYEVLNKFNKTFPEFNILVVWNRHTYDLFINAIGQNGIILPQHKVIVLQELLTIIDYFMGFEKAMKRYNVKYNPKVLHCSKYDAYYLKELFCTMKFLYKHQCQGDWKNKPVGLKNSDIIHSLKCHYIVGKNSIQASGYEDIFCGYKLCKHCVNTRKHIVMPKKFDVQKIYESYKFSEEKIAKLCEKFEMECNFSNKVIFIRTNISNWRIYHDEEKIINIFHENYRKSEKVRKKIKFNDGYHVQNIKCRNLYDAINYIHKHDENFFTKKKYNQNRIDLLFDMLEQERIEKNVAIDI</sequence>
<dbReference type="InterPro" id="IPR012337">
    <property type="entry name" value="RNaseH-like_sf"/>
</dbReference>
<accession>A0A136WCM3</accession>
<dbReference type="STRING" id="36847.CLNEO_24370"/>
<dbReference type="SUPFAM" id="SSF53098">
    <property type="entry name" value="Ribonuclease H-like"/>
    <property type="match status" value="1"/>
</dbReference>
<feature type="domain" description="Exonuclease" evidence="1">
    <location>
        <begin position="2"/>
        <end position="174"/>
    </location>
</feature>
<evidence type="ECO:0000313" key="3">
    <source>
        <dbReference type="Proteomes" id="UP000070539"/>
    </source>
</evidence>
<name>A0A136WCM3_9FIRM</name>
<dbReference type="Proteomes" id="UP000070539">
    <property type="component" value="Unassembled WGS sequence"/>
</dbReference>
<keyword evidence="2" id="KW-0540">Nuclease</keyword>
<dbReference type="GO" id="GO:0004527">
    <property type="term" value="F:exonuclease activity"/>
    <property type="evidence" value="ECO:0007669"/>
    <property type="project" value="UniProtKB-KW"/>
</dbReference>
<proteinExistence type="predicted"/>
<comment type="caution">
    <text evidence="2">The sequence shown here is derived from an EMBL/GenBank/DDBJ whole genome shotgun (WGS) entry which is preliminary data.</text>
</comment>
<dbReference type="Gene3D" id="3.30.420.10">
    <property type="entry name" value="Ribonuclease H-like superfamily/Ribonuclease H"/>
    <property type="match status" value="1"/>
</dbReference>
<dbReference type="Pfam" id="PF00929">
    <property type="entry name" value="RNase_T"/>
    <property type="match status" value="1"/>
</dbReference>
<keyword evidence="2" id="KW-0269">Exonuclease</keyword>
<organism evidence="2 3">
    <name type="scientific">Anaerotignum neopropionicum</name>
    <dbReference type="NCBI Taxonomy" id="36847"/>
    <lineage>
        <taxon>Bacteria</taxon>
        <taxon>Bacillati</taxon>
        <taxon>Bacillota</taxon>
        <taxon>Clostridia</taxon>
        <taxon>Lachnospirales</taxon>
        <taxon>Anaerotignaceae</taxon>
        <taxon>Anaerotignum</taxon>
    </lineage>
</organism>
<keyword evidence="2" id="KW-0378">Hydrolase</keyword>
<evidence type="ECO:0000313" key="2">
    <source>
        <dbReference type="EMBL" id="KXL52272.1"/>
    </source>
</evidence>
<dbReference type="RefSeq" id="WP_066089543.1">
    <property type="nucleotide sequence ID" value="NZ_LRVM01000009.1"/>
</dbReference>
<evidence type="ECO:0000259" key="1">
    <source>
        <dbReference type="SMART" id="SM00479"/>
    </source>
</evidence>
<gene>
    <name evidence="2" type="ORF">CLNEO_24370</name>
</gene>
<reference evidence="2 3" key="1">
    <citation type="submission" date="2016-01" db="EMBL/GenBank/DDBJ databases">
        <title>Genome sequence of Clostridium neopropionicum X4, DSM-3847.</title>
        <authorList>
            <person name="Poehlein A."/>
            <person name="Beck M.H."/>
            <person name="Bengelsdorf F.R."/>
            <person name="Daniel R."/>
            <person name="Duerre P."/>
        </authorList>
    </citation>
    <scope>NUCLEOTIDE SEQUENCE [LARGE SCALE GENOMIC DNA]</scope>
    <source>
        <strain evidence="2 3">DSM-3847</strain>
    </source>
</reference>
<dbReference type="AlphaFoldDB" id="A0A136WCM3"/>
<dbReference type="GO" id="GO:0003676">
    <property type="term" value="F:nucleic acid binding"/>
    <property type="evidence" value="ECO:0007669"/>
    <property type="project" value="InterPro"/>
</dbReference>
<protein>
    <submittedName>
        <fullName evidence="2">Exonuclease</fullName>
    </submittedName>
</protein>
<dbReference type="InterPro" id="IPR013520">
    <property type="entry name" value="Ribonucl_H"/>
</dbReference>
<dbReference type="InterPro" id="IPR036397">
    <property type="entry name" value="RNaseH_sf"/>
</dbReference>
<dbReference type="EMBL" id="LRVM01000009">
    <property type="protein sequence ID" value="KXL52272.1"/>
    <property type="molecule type" value="Genomic_DNA"/>
</dbReference>